<dbReference type="Gene3D" id="1.10.1760.20">
    <property type="match status" value="1"/>
</dbReference>
<dbReference type="EMBL" id="DRXS01000090">
    <property type="protein sequence ID" value="HHR40520.1"/>
    <property type="molecule type" value="Genomic_DNA"/>
</dbReference>
<feature type="transmembrane region" description="Helical" evidence="1">
    <location>
        <begin position="21"/>
        <end position="43"/>
    </location>
</feature>
<organism evidence="2">
    <name type="scientific">Caldiarchaeum subterraneum</name>
    <dbReference type="NCBI Taxonomy" id="311458"/>
    <lineage>
        <taxon>Archaea</taxon>
        <taxon>Nitrososphaerota</taxon>
        <taxon>Candidatus Caldarchaeales</taxon>
        <taxon>Candidatus Caldarchaeaceae</taxon>
        <taxon>Candidatus Caldarchaeum</taxon>
    </lineage>
</organism>
<feature type="transmembrane region" description="Helical" evidence="1">
    <location>
        <begin position="158"/>
        <end position="187"/>
    </location>
</feature>
<proteinExistence type="predicted"/>
<keyword evidence="1" id="KW-0472">Membrane</keyword>
<reference evidence="2" key="1">
    <citation type="journal article" date="2020" name="mSystems">
        <title>Genome- and Community-Level Interaction Insights into Carbon Utilization and Element Cycling Functions of Hydrothermarchaeota in Hydrothermal Sediment.</title>
        <authorList>
            <person name="Zhou Z."/>
            <person name="Liu Y."/>
            <person name="Xu W."/>
            <person name="Pan J."/>
            <person name="Luo Z.H."/>
            <person name="Li M."/>
        </authorList>
    </citation>
    <scope>NUCLEOTIDE SEQUENCE [LARGE SCALE GENOMIC DNA]</scope>
    <source>
        <strain evidence="2">SpSt-1084</strain>
    </source>
</reference>
<dbReference type="NCBIfam" id="TIGR02359">
    <property type="entry name" value="thiW"/>
    <property type="match status" value="1"/>
</dbReference>
<dbReference type="PIRSF" id="PIRSF024534">
    <property type="entry name" value="ThiW"/>
    <property type="match status" value="1"/>
</dbReference>
<keyword evidence="1" id="KW-0812">Transmembrane</keyword>
<protein>
    <submittedName>
        <fullName evidence="2">Energy coupling factor transporter S component ThiW</fullName>
    </submittedName>
</protein>
<evidence type="ECO:0000256" key="1">
    <source>
        <dbReference type="SAM" id="Phobius"/>
    </source>
</evidence>
<gene>
    <name evidence="2" type="primary">thiW</name>
    <name evidence="2" type="ORF">ENM42_01690</name>
</gene>
<keyword evidence="1" id="KW-1133">Transmembrane helix</keyword>
<dbReference type="InterPro" id="IPR012652">
    <property type="entry name" value="ThiW"/>
</dbReference>
<name>A0A7C5Y853_CALS0</name>
<feature type="transmembrane region" description="Helical" evidence="1">
    <location>
        <begin position="117"/>
        <end position="138"/>
    </location>
</feature>
<dbReference type="Pfam" id="PF09512">
    <property type="entry name" value="ThiW"/>
    <property type="match status" value="1"/>
</dbReference>
<accession>A0A7C5Y853</accession>
<comment type="caution">
    <text evidence="2">The sequence shown here is derived from an EMBL/GenBank/DDBJ whole genome shotgun (WGS) entry which is preliminary data.</text>
</comment>
<sequence>MAYIHVGRHVDVVKESATKKVALASALSALGIVISPLFFEWLGTRAFPGQHFINVLSGVLLGPVWGASVAIIIGTVRIAIGTGTLFAYPGGIPGAVLVGLAYIMLSRVYKSRYKYLAALAEPVGTVFIGGTIALTIVAPHLGPAVGPAATMLRNVETLGFFPALLILWGGWAVSSVIGSLAGLMFLAAAERYGVISRAVAVRSQRSDER</sequence>
<feature type="transmembrane region" description="Helical" evidence="1">
    <location>
        <begin position="86"/>
        <end position="105"/>
    </location>
</feature>
<evidence type="ECO:0000313" key="2">
    <source>
        <dbReference type="EMBL" id="HHR40520.1"/>
    </source>
</evidence>
<feature type="transmembrane region" description="Helical" evidence="1">
    <location>
        <begin position="55"/>
        <end position="80"/>
    </location>
</feature>
<dbReference type="AlphaFoldDB" id="A0A7C5Y853"/>